<evidence type="ECO:0000256" key="6">
    <source>
        <dbReference type="ARBA" id="ARBA00022989"/>
    </source>
</evidence>
<evidence type="ECO:0000259" key="12">
    <source>
        <dbReference type="Pfam" id="PF01514"/>
    </source>
</evidence>
<dbReference type="Pfam" id="PF01514">
    <property type="entry name" value="YscJ_FliF"/>
    <property type="match status" value="1"/>
</dbReference>
<dbReference type="PRINTS" id="PR01009">
    <property type="entry name" value="FLGMRINGFLIF"/>
</dbReference>
<keyword evidence="14" id="KW-0282">Flagellum</keyword>
<keyword evidence="15" id="KW-1185">Reference proteome</keyword>
<keyword evidence="6 11" id="KW-1133">Transmembrane helix</keyword>
<keyword evidence="14" id="KW-0969">Cilium</keyword>
<sequence length="547" mass="54986">MGAAAGVLGPLKKVGTTFGSFTAAQKLIAVLGIAGLVLGGAVFWRWASEPTMTPLFSNLAMSDASAITEQLDAAGTPYELVDGGATILVPQDQVYGLRLDASAAGLPGDAGTGYALLDEQGVTASQFQQRTTWQRALEGELATTIGSIASVESARVQLAIPEDDVFADTAGTPTASVLVTTRPGQEVSDAQVQSILNLVSSSVEGMSPEDVTVVDGAGTLLSAAGAGAGAAGGIRDQQTADYESRVTGDLQQVLDRVVGPGKAVATVTADLDFDDVTSTAEEFTQPEGGPLALTESGQKEEYTGAGGAAVGGQLGGTGILGPDNIAVPNATTQGTDGTTGGYTSSSTDRTNGVNKTTTTTQGAPGGVARQSVSVVVDTEASRAVDMAQLEQAVATAAGIDPARGDVVSVAQMPFDTSGADAAAEAAAAADAAEAAQARTTLLQTAAVLVVVLLLLLVAAVAAWRRRRRAAALAAEQAEALDLGALEAVPAPAPATDALAAVPAPRQALEPAPKDAAAVARDQVMELAERSPDDVAELLRGWLTADKR</sequence>
<evidence type="ECO:0000256" key="8">
    <source>
        <dbReference type="ARBA" id="ARBA00023143"/>
    </source>
</evidence>
<comment type="caution">
    <text evidence="14">The sequence shown here is derived from an EMBL/GenBank/DDBJ whole genome shotgun (WGS) entry which is preliminary data.</text>
</comment>
<comment type="similarity">
    <text evidence="3 9">Belongs to the FliF family.</text>
</comment>
<dbReference type="Gene3D" id="3.30.300.30">
    <property type="match status" value="1"/>
</dbReference>
<evidence type="ECO:0000256" key="10">
    <source>
        <dbReference type="SAM" id="MobiDB-lite"/>
    </source>
</evidence>
<feature type="compositionally biased region" description="Low complexity" evidence="10">
    <location>
        <begin position="331"/>
        <end position="360"/>
    </location>
</feature>
<dbReference type="EMBL" id="JBBIAA010000001">
    <property type="protein sequence ID" value="MEJ5944054.1"/>
    <property type="molecule type" value="Genomic_DNA"/>
</dbReference>
<keyword evidence="8 9" id="KW-0975">Bacterial flagellum</keyword>
<dbReference type="InterPro" id="IPR013556">
    <property type="entry name" value="Flag_M-ring_C"/>
</dbReference>
<dbReference type="PIRSF" id="PIRSF004862">
    <property type="entry name" value="FliF"/>
    <property type="match status" value="1"/>
</dbReference>
<name>A0ABU8RG45_9ACTN</name>
<gene>
    <name evidence="14" type="primary">fliF</name>
    <name evidence="14" type="ORF">WDZ17_01915</name>
</gene>
<keyword evidence="7 11" id="KW-0472">Membrane</keyword>
<feature type="transmembrane region" description="Helical" evidence="11">
    <location>
        <begin position="27"/>
        <end position="47"/>
    </location>
</feature>
<evidence type="ECO:0000256" key="9">
    <source>
        <dbReference type="PIRNR" id="PIRNR004862"/>
    </source>
</evidence>
<evidence type="ECO:0000313" key="15">
    <source>
        <dbReference type="Proteomes" id="UP001387100"/>
    </source>
</evidence>
<feature type="domain" description="Flagellar M-ring C-terminal" evidence="13">
    <location>
        <begin position="254"/>
        <end position="414"/>
    </location>
</feature>
<evidence type="ECO:0000256" key="5">
    <source>
        <dbReference type="ARBA" id="ARBA00022692"/>
    </source>
</evidence>
<dbReference type="RefSeq" id="WP_339573444.1">
    <property type="nucleotide sequence ID" value="NZ_JBBIAA010000001.1"/>
</dbReference>
<dbReference type="InterPro" id="IPR000067">
    <property type="entry name" value="FlgMring_FliF"/>
</dbReference>
<organism evidence="14 15">
    <name type="scientific">Pseudokineococcus basanitobsidens</name>
    <dbReference type="NCBI Taxonomy" id="1926649"/>
    <lineage>
        <taxon>Bacteria</taxon>
        <taxon>Bacillati</taxon>
        <taxon>Actinomycetota</taxon>
        <taxon>Actinomycetes</taxon>
        <taxon>Kineosporiales</taxon>
        <taxon>Kineosporiaceae</taxon>
        <taxon>Pseudokineococcus</taxon>
    </lineage>
</organism>
<dbReference type="InterPro" id="IPR006182">
    <property type="entry name" value="FliF_N_dom"/>
</dbReference>
<comment type="function">
    <text evidence="9">The M ring may be actively involved in energy transduction.</text>
</comment>
<protein>
    <recommendedName>
        <fullName evidence="9">Flagellar M-ring protein</fullName>
    </recommendedName>
</protein>
<keyword evidence="4" id="KW-1003">Cell membrane</keyword>
<dbReference type="InterPro" id="IPR043427">
    <property type="entry name" value="YscJ/FliF"/>
</dbReference>
<accession>A0ABU8RG45</accession>
<evidence type="ECO:0000259" key="13">
    <source>
        <dbReference type="Pfam" id="PF08345"/>
    </source>
</evidence>
<evidence type="ECO:0000256" key="11">
    <source>
        <dbReference type="SAM" id="Phobius"/>
    </source>
</evidence>
<dbReference type="PANTHER" id="PTHR30046:SF0">
    <property type="entry name" value="FLAGELLAR M-RING PROTEIN"/>
    <property type="match status" value="1"/>
</dbReference>
<dbReference type="InterPro" id="IPR045851">
    <property type="entry name" value="AMP-bd_C_sf"/>
</dbReference>
<dbReference type="PANTHER" id="PTHR30046">
    <property type="entry name" value="FLAGELLAR M-RING PROTEIN"/>
    <property type="match status" value="1"/>
</dbReference>
<evidence type="ECO:0000256" key="1">
    <source>
        <dbReference type="ARBA" id="ARBA00004117"/>
    </source>
</evidence>
<proteinExistence type="inferred from homology"/>
<dbReference type="NCBIfam" id="TIGR00206">
    <property type="entry name" value="fliF"/>
    <property type="match status" value="1"/>
</dbReference>
<evidence type="ECO:0000256" key="4">
    <source>
        <dbReference type="ARBA" id="ARBA00022475"/>
    </source>
</evidence>
<feature type="region of interest" description="Disordered" evidence="10">
    <location>
        <begin position="321"/>
        <end position="365"/>
    </location>
</feature>
<evidence type="ECO:0000256" key="7">
    <source>
        <dbReference type="ARBA" id="ARBA00023136"/>
    </source>
</evidence>
<keyword evidence="14" id="KW-0966">Cell projection</keyword>
<feature type="domain" description="Flagellar M-ring N-terminal" evidence="12">
    <location>
        <begin position="48"/>
        <end position="222"/>
    </location>
</feature>
<dbReference type="Proteomes" id="UP001387100">
    <property type="component" value="Unassembled WGS sequence"/>
</dbReference>
<comment type="subcellular location">
    <subcellularLocation>
        <location evidence="1 9">Bacterial flagellum basal body</location>
    </subcellularLocation>
    <subcellularLocation>
        <location evidence="2">Cell membrane</location>
        <topology evidence="2">Multi-pass membrane protein</topology>
    </subcellularLocation>
</comment>
<evidence type="ECO:0000313" key="14">
    <source>
        <dbReference type="EMBL" id="MEJ5944054.1"/>
    </source>
</evidence>
<keyword evidence="5 11" id="KW-0812">Transmembrane</keyword>
<evidence type="ECO:0000256" key="2">
    <source>
        <dbReference type="ARBA" id="ARBA00004651"/>
    </source>
</evidence>
<dbReference type="Pfam" id="PF08345">
    <property type="entry name" value="YscJ_FliF_C"/>
    <property type="match status" value="1"/>
</dbReference>
<feature type="transmembrane region" description="Helical" evidence="11">
    <location>
        <begin position="441"/>
        <end position="463"/>
    </location>
</feature>
<evidence type="ECO:0000256" key="3">
    <source>
        <dbReference type="ARBA" id="ARBA00007971"/>
    </source>
</evidence>
<reference evidence="14 15" key="1">
    <citation type="journal article" date="2017" name="Int. J. Syst. Evol. Microbiol.">
        <title>Pseudokineococcus basanitobsidens sp. nov., isolated from volcanic rock.</title>
        <authorList>
            <person name="Lee D.W."/>
            <person name="Park M.Y."/>
            <person name="Kim J.J."/>
            <person name="Kim B.S."/>
        </authorList>
    </citation>
    <scope>NUCLEOTIDE SEQUENCE [LARGE SCALE GENOMIC DNA]</scope>
    <source>
        <strain evidence="14 15">DSM 103726</strain>
    </source>
</reference>